<feature type="region of interest" description="Disordered" evidence="1">
    <location>
        <begin position="154"/>
        <end position="184"/>
    </location>
</feature>
<name>A0A7C8ZVA9_OPUST</name>
<dbReference type="GO" id="GO:0006950">
    <property type="term" value="P:response to stress"/>
    <property type="evidence" value="ECO:0007669"/>
    <property type="project" value="TreeGrafter"/>
</dbReference>
<evidence type="ECO:0000313" key="2">
    <source>
        <dbReference type="EMBL" id="MBA4650675.1"/>
    </source>
</evidence>
<dbReference type="GO" id="GO:0061908">
    <property type="term" value="C:phagophore"/>
    <property type="evidence" value="ECO:0007669"/>
    <property type="project" value="TreeGrafter"/>
</dbReference>
<feature type="region of interest" description="Disordered" evidence="1">
    <location>
        <begin position="354"/>
        <end position="374"/>
    </location>
</feature>
<protein>
    <submittedName>
        <fullName evidence="2">Uncharacterized protein</fullName>
    </submittedName>
</protein>
<proteinExistence type="predicted"/>
<organism evidence="2">
    <name type="scientific">Opuntia streptacantha</name>
    <name type="common">Prickly pear cactus</name>
    <name type="synonym">Opuntia cardona</name>
    <dbReference type="NCBI Taxonomy" id="393608"/>
    <lineage>
        <taxon>Eukaryota</taxon>
        <taxon>Viridiplantae</taxon>
        <taxon>Streptophyta</taxon>
        <taxon>Embryophyta</taxon>
        <taxon>Tracheophyta</taxon>
        <taxon>Spermatophyta</taxon>
        <taxon>Magnoliopsida</taxon>
        <taxon>eudicotyledons</taxon>
        <taxon>Gunneridae</taxon>
        <taxon>Pentapetalae</taxon>
        <taxon>Caryophyllales</taxon>
        <taxon>Cactineae</taxon>
        <taxon>Cactaceae</taxon>
        <taxon>Opuntioideae</taxon>
        <taxon>Opuntia</taxon>
    </lineage>
</organism>
<evidence type="ECO:0000256" key="1">
    <source>
        <dbReference type="SAM" id="MobiDB-lite"/>
    </source>
</evidence>
<dbReference type="PANTHER" id="PTHR34659">
    <property type="entry name" value="BNAA05G11610D PROTEIN"/>
    <property type="match status" value="1"/>
</dbReference>
<sequence length="374" mass="41726">MDLKGISWIGDMYNRFESMCVEVDEIMYQDTVKYVENQMQTVGESVKRFYSDVMQDLLPPSSLDTVKEHSPIVEKTNVENGGHLVNSITEQMMKDSDGLANGISTINHWTSSPVCNMKKPPYEPTFRKSVEEQCAGKNLESQCAEKNLSSLHGYLPKDLDDQQDPEQNCPDIATLNTDAKRDPGEELSCSEVFSEIDEALSELRGNSSKLTSVLEVNQSKEDGVGILEDVTDGSADAAKKSKTTIPSSRDISANVNEASGASISSEIENVDADNHGVLDSKQFDMMKLGESCVLVEKSEHSFKLPLSDEQKSYKKKIRDVFSPRRWSKGKRDQEQLAVWYEEQTGNKLIPTSLKHAGVSDSPQNEPLELEWELL</sequence>
<dbReference type="GO" id="GO:0005776">
    <property type="term" value="C:autophagosome"/>
    <property type="evidence" value="ECO:0007669"/>
    <property type="project" value="TreeGrafter"/>
</dbReference>
<reference evidence="2" key="2">
    <citation type="submission" date="2020-07" db="EMBL/GenBank/DDBJ databases">
        <authorList>
            <person name="Vera ALvarez R."/>
            <person name="Arias-Moreno D.M."/>
            <person name="Jimenez-Jacinto V."/>
            <person name="Jimenez-Bremont J.F."/>
            <person name="Swaminathan K."/>
            <person name="Moose S.P."/>
            <person name="Guerrero-Gonzalez M.L."/>
            <person name="Marino-Ramirez L."/>
            <person name="Landsman D."/>
            <person name="Rodriguez-Kessler M."/>
            <person name="Delgado-Sanchez P."/>
        </authorList>
    </citation>
    <scope>NUCLEOTIDE SEQUENCE</scope>
    <source>
        <tissue evidence="2">Cladode</tissue>
    </source>
</reference>
<dbReference type="AlphaFoldDB" id="A0A7C8ZVA9"/>
<reference evidence="2" key="1">
    <citation type="journal article" date="2013" name="J. Plant Res.">
        <title>Effect of fungi and light on seed germination of three Opuntia species from semiarid lands of central Mexico.</title>
        <authorList>
            <person name="Delgado-Sanchez P."/>
            <person name="Jimenez-Bremont J.F."/>
            <person name="Guerrero-Gonzalez Mde L."/>
            <person name="Flores J."/>
        </authorList>
    </citation>
    <scope>NUCLEOTIDE SEQUENCE</scope>
    <source>
        <tissue evidence="2">Cladode</tissue>
    </source>
</reference>
<dbReference type="PANTHER" id="PTHR34659:SF8">
    <property type="entry name" value="(RAPE) HYPOTHETICAL PROTEIN"/>
    <property type="match status" value="1"/>
</dbReference>
<dbReference type="EMBL" id="GISG01166032">
    <property type="protein sequence ID" value="MBA4650675.1"/>
    <property type="molecule type" value="Transcribed_RNA"/>
</dbReference>
<dbReference type="InterPro" id="IPR053273">
    <property type="entry name" value="CST_Regulator"/>
</dbReference>
<accession>A0A7C8ZVA9</accession>